<accession>A0A0K8SMT0</accession>
<dbReference type="SMART" id="SM00698">
    <property type="entry name" value="MORN"/>
    <property type="match status" value="4"/>
</dbReference>
<name>A0A0K8SMT0_LYGHE</name>
<dbReference type="SUPFAM" id="SSF82185">
    <property type="entry name" value="Histone H3 K4-specific methyltransferase SET7/9 N-terminal domain"/>
    <property type="match status" value="1"/>
</dbReference>
<dbReference type="InterPro" id="IPR052315">
    <property type="entry name" value="MORN4"/>
</dbReference>
<evidence type="ECO:0000256" key="1">
    <source>
        <dbReference type="ARBA" id="ARBA00004316"/>
    </source>
</evidence>
<dbReference type="GO" id="GO:0048678">
    <property type="term" value="P:response to axon injury"/>
    <property type="evidence" value="ECO:0007669"/>
    <property type="project" value="TreeGrafter"/>
</dbReference>
<sequence length="251" mass="28049">MPTYFQVSKYNPAYCVVTPVFGIHQYEGVTSVKVKRIQQCLEERSGSACTRSGEKVCQDMKGASINEAARIWNRSLYSSKTDYVNASQFSTSETAYPGVVKTGALSYPDGSKYYGDWNSKGEKHGMGKLKLPDATRYHGTFLNNLCSGLGVMSFSDGAKYEGELMQGWFHGHGVFWRADGTKYEGEFRGGRIWGLGMVTFADGTHGFPRHEGYFQDCRLLKRKPCLEVVQRAQKVALMARVQEQYDASNGE</sequence>
<evidence type="ECO:0008006" key="5">
    <source>
        <dbReference type="Google" id="ProtNLM"/>
    </source>
</evidence>
<evidence type="ECO:0000256" key="3">
    <source>
        <dbReference type="ARBA" id="ARBA00023273"/>
    </source>
</evidence>
<dbReference type="EMBL" id="GBRD01011400">
    <property type="protein sequence ID" value="JAG54424.1"/>
    <property type="molecule type" value="Transcribed_RNA"/>
</dbReference>
<comment type="subcellular location">
    <subcellularLocation>
        <location evidence="1">Cell projection</location>
    </subcellularLocation>
</comment>
<dbReference type="PANTHER" id="PTHR46614:SF1">
    <property type="entry name" value="MORN REPEAT-CONTAINING PROTEIN 4"/>
    <property type="match status" value="1"/>
</dbReference>
<proteinExistence type="predicted"/>
<protein>
    <recommendedName>
        <fullName evidence="5">MORN repeat-containing protein 4</fullName>
    </recommendedName>
</protein>
<organism evidence="4">
    <name type="scientific">Lygus hesperus</name>
    <name type="common">Western plant bug</name>
    <dbReference type="NCBI Taxonomy" id="30085"/>
    <lineage>
        <taxon>Eukaryota</taxon>
        <taxon>Metazoa</taxon>
        <taxon>Ecdysozoa</taxon>
        <taxon>Arthropoda</taxon>
        <taxon>Hexapoda</taxon>
        <taxon>Insecta</taxon>
        <taxon>Pterygota</taxon>
        <taxon>Neoptera</taxon>
        <taxon>Paraneoptera</taxon>
        <taxon>Hemiptera</taxon>
        <taxon>Heteroptera</taxon>
        <taxon>Panheteroptera</taxon>
        <taxon>Cimicomorpha</taxon>
        <taxon>Miridae</taxon>
        <taxon>Mirini</taxon>
        <taxon>Lygus</taxon>
    </lineage>
</organism>
<dbReference type="Gene3D" id="2.20.110.10">
    <property type="entry name" value="Histone H3 K4-specific methyltransferase SET7/9 N-terminal domain"/>
    <property type="match status" value="2"/>
</dbReference>
<keyword evidence="3" id="KW-0966">Cell projection</keyword>
<evidence type="ECO:0000256" key="2">
    <source>
        <dbReference type="ARBA" id="ARBA00022737"/>
    </source>
</evidence>
<dbReference type="AlphaFoldDB" id="A0A0K8SMT0"/>
<dbReference type="PANTHER" id="PTHR46614">
    <property type="entry name" value="MORN REPEAT-CONTAINING PROTEIN 4"/>
    <property type="match status" value="1"/>
</dbReference>
<reference evidence="4" key="1">
    <citation type="submission" date="2014-09" db="EMBL/GenBank/DDBJ databases">
        <authorList>
            <person name="Magalhaes I.L.F."/>
            <person name="Oliveira U."/>
            <person name="Santos F.R."/>
            <person name="Vidigal T.H.D.A."/>
            <person name="Brescovit A.D."/>
            <person name="Santos A.J."/>
        </authorList>
    </citation>
    <scope>NUCLEOTIDE SEQUENCE</scope>
</reference>
<dbReference type="InterPro" id="IPR003409">
    <property type="entry name" value="MORN"/>
</dbReference>
<dbReference type="Pfam" id="PF02493">
    <property type="entry name" value="MORN"/>
    <property type="match status" value="4"/>
</dbReference>
<dbReference type="GO" id="GO:0042995">
    <property type="term" value="C:cell projection"/>
    <property type="evidence" value="ECO:0007669"/>
    <property type="project" value="UniProtKB-SubCell"/>
</dbReference>
<keyword evidence="2" id="KW-0677">Repeat</keyword>
<evidence type="ECO:0000313" key="4">
    <source>
        <dbReference type="EMBL" id="JAG54424.1"/>
    </source>
</evidence>